<dbReference type="Proteomes" id="UP001196413">
    <property type="component" value="Unassembled WGS sequence"/>
</dbReference>
<evidence type="ECO:0000313" key="4">
    <source>
        <dbReference type="EMBL" id="KAJ1352851.1"/>
    </source>
</evidence>
<proteinExistence type="predicted"/>
<dbReference type="AlphaFoldDB" id="A0AAD5MNX8"/>
<organism evidence="4 5">
    <name type="scientific">Parelaphostrongylus tenuis</name>
    <name type="common">Meningeal worm</name>
    <dbReference type="NCBI Taxonomy" id="148309"/>
    <lineage>
        <taxon>Eukaryota</taxon>
        <taxon>Metazoa</taxon>
        <taxon>Ecdysozoa</taxon>
        <taxon>Nematoda</taxon>
        <taxon>Chromadorea</taxon>
        <taxon>Rhabditida</taxon>
        <taxon>Rhabditina</taxon>
        <taxon>Rhabditomorpha</taxon>
        <taxon>Strongyloidea</taxon>
        <taxon>Metastrongylidae</taxon>
        <taxon>Parelaphostrongylus</taxon>
    </lineage>
</organism>
<evidence type="ECO:0000256" key="1">
    <source>
        <dbReference type="SAM" id="MobiDB-lite"/>
    </source>
</evidence>
<evidence type="ECO:0008006" key="6">
    <source>
        <dbReference type="Google" id="ProtNLM"/>
    </source>
</evidence>
<feature type="chain" id="PRO_5042089653" description="EGF-like domain-containing protein" evidence="3">
    <location>
        <begin position="21"/>
        <end position="271"/>
    </location>
</feature>
<feature type="signal peptide" evidence="3">
    <location>
        <begin position="1"/>
        <end position="20"/>
    </location>
</feature>
<keyword evidence="2" id="KW-1133">Transmembrane helix</keyword>
<accession>A0AAD5MNX8</accession>
<feature type="transmembrane region" description="Helical" evidence="2">
    <location>
        <begin position="162"/>
        <end position="188"/>
    </location>
</feature>
<keyword evidence="2" id="KW-0812">Transmembrane</keyword>
<comment type="caution">
    <text evidence="4">The sequence shown here is derived from an EMBL/GenBank/DDBJ whole genome shotgun (WGS) entry which is preliminary data.</text>
</comment>
<sequence length="271" mass="30665">MVTSFTTVLLIIQLITFTDGFFHSDLIHSLDCDPVGTLFRSPNRCICRPRFHGLRCERIFRCVSGRSRNISCTFHEDRRAFPRDQRCLFAAVDFLEVCECFEGYTGPLCEKKIQFSQVRQLLPPVVAPRQESATNSRPHSDLQSFPKEEEERTLSARRSNQWIAFLLMHVLLVLIAVVSVSLALVCYVRRTTASKAGRTIAQRSVTSDKSSNADKEAFLSPPNYEEATNPHSNIAVNVSCKQCETRETTSAEEKNTSLVVSDAEKKLYLHV</sequence>
<feature type="compositionally biased region" description="Polar residues" evidence="1">
    <location>
        <begin position="131"/>
        <end position="143"/>
    </location>
</feature>
<feature type="region of interest" description="Disordered" evidence="1">
    <location>
        <begin position="127"/>
        <end position="150"/>
    </location>
</feature>
<evidence type="ECO:0000313" key="5">
    <source>
        <dbReference type="Proteomes" id="UP001196413"/>
    </source>
</evidence>
<dbReference type="CDD" id="cd00055">
    <property type="entry name" value="EGF_Lam"/>
    <property type="match status" value="1"/>
</dbReference>
<name>A0AAD5MNX8_PARTN</name>
<protein>
    <recommendedName>
        <fullName evidence="6">EGF-like domain-containing protein</fullName>
    </recommendedName>
</protein>
<evidence type="ECO:0000256" key="2">
    <source>
        <dbReference type="SAM" id="Phobius"/>
    </source>
</evidence>
<gene>
    <name evidence="4" type="ORF">KIN20_009334</name>
</gene>
<keyword evidence="3" id="KW-0732">Signal</keyword>
<keyword evidence="2" id="KW-0472">Membrane</keyword>
<reference evidence="4" key="1">
    <citation type="submission" date="2021-06" db="EMBL/GenBank/DDBJ databases">
        <title>Parelaphostrongylus tenuis whole genome reference sequence.</title>
        <authorList>
            <person name="Garwood T.J."/>
            <person name="Larsen P.A."/>
            <person name="Fountain-Jones N.M."/>
            <person name="Garbe J.R."/>
            <person name="Macchietto M.G."/>
            <person name="Kania S.A."/>
            <person name="Gerhold R.W."/>
            <person name="Richards J.E."/>
            <person name="Wolf T.M."/>
        </authorList>
    </citation>
    <scope>NUCLEOTIDE SEQUENCE</scope>
    <source>
        <strain evidence="4">MNPRO001-30</strain>
        <tissue evidence="4">Meninges</tissue>
    </source>
</reference>
<dbReference type="EMBL" id="JAHQIW010001551">
    <property type="protein sequence ID" value="KAJ1352851.1"/>
    <property type="molecule type" value="Genomic_DNA"/>
</dbReference>
<dbReference type="Gene3D" id="2.10.25.10">
    <property type="entry name" value="Laminin"/>
    <property type="match status" value="1"/>
</dbReference>
<keyword evidence="5" id="KW-1185">Reference proteome</keyword>
<dbReference type="InterPro" id="IPR002049">
    <property type="entry name" value="LE_dom"/>
</dbReference>
<evidence type="ECO:0000256" key="3">
    <source>
        <dbReference type="SAM" id="SignalP"/>
    </source>
</evidence>